<gene>
    <name evidence="13" type="ORF">AO440_004097</name>
</gene>
<dbReference type="PANTHER" id="PTHR16821">
    <property type="entry name" value="FRATAXIN"/>
    <property type="match status" value="1"/>
</dbReference>
<protein>
    <recommendedName>
        <fullName evidence="3">ferroxidase</fullName>
        <ecNumber evidence="3">1.16.3.1</ecNumber>
    </recommendedName>
</protein>
<evidence type="ECO:0000256" key="5">
    <source>
        <dbReference type="ARBA" id="ARBA00022448"/>
    </source>
</evidence>
<dbReference type="Gene3D" id="3.30.920.10">
    <property type="entry name" value="Frataxin/CyaY"/>
    <property type="match status" value="1"/>
</dbReference>
<evidence type="ECO:0000313" key="14">
    <source>
        <dbReference type="Proteomes" id="UP000054886"/>
    </source>
</evidence>
<evidence type="ECO:0000256" key="8">
    <source>
        <dbReference type="ARBA" id="ARBA00023002"/>
    </source>
</evidence>
<dbReference type="InterPro" id="IPR036524">
    <property type="entry name" value="Frataxin/CyaY_sf"/>
</dbReference>
<keyword evidence="7" id="KW-0809">Transit peptide</keyword>
<dbReference type="OrthoDB" id="1897642at2759"/>
<dbReference type="EC" id="1.16.3.1" evidence="3"/>
<dbReference type="VEuPathDB" id="FungiDB:B1J91_M05643g"/>
<evidence type="ECO:0000313" key="13">
    <source>
        <dbReference type="EMBL" id="KTB04241.1"/>
    </source>
</evidence>
<keyword evidence="6" id="KW-0410">Iron transport</keyword>
<keyword evidence="11" id="KW-0496">Mitochondrion</keyword>
<dbReference type="GO" id="GO:0006826">
    <property type="term" value="P:iron ion transport"/>
    <property type="evidence" value="ECO:0007669"/>
    <property type="project" value="UniProtKB-KW"/>
</dbReference>
<proteinExistence type="inferred from homology"/>
<dbReference type="GO" id="GO:0008199">
    <property type="term" value="F:ferric iron binding"/>
    <property type="evidence" value="ECO:0007669"/>
    <property type="project" value="InterPro"/>
</dbReference>
<evidence type="ECO:0000256" key="4">
    <source>
        <dbReference type="ARBA" id="ARBA00022434"/>
    </source>
</evidence>
<dbReference type="NCBIfam" id="TIGR03421">
    <property type="entry name" value="FeS_CyaY"/>
    <property type="match status" value="1"/>
</dbReference>
<dbReference type="GO" id="GO:0006121">
    <property type="term" value="P:mitochondrial electron transport, succinate to ubiquinone"/>
    <property type="evidence" value="ECO:0007669"/>
    <property type="project" value="EnsemblFungi"/>
</dbReference>
<comment type="catalytic activity">
    <reaction evidence="12">
        <text>4 Fe(2+) + O2 + 4 H(+) = 4 Fe(3+) + 2 H2O</text>
        <dbReference type="Rhea" id="RHEA:11148"/>
        <dbReference type="ChEBI" id="CHEBI:15377"/>
        <dbReference type="ChEBI" id="CHEBI:15378"/>
        <dbReference type="ChEBI" id="CHEBI:15379"/>
        <dbReference type="ChEBI" id="CHEBI:29033"/>
        <dbReference type="ChEBI" id="CHEBI:29034"/>
        <dbReference type="EC" id="1.16.3.1"/>
    </reaction>
</comment>
<keyword evidence="8" id="KW-0560">Oxidoreductase</keyword>
<dbReference type="InterPro" id="IPR002908">
    <property type="entry name" value="Frataxin/CyaY"/>
</dbReference>
<dbReference type="GO" id="GO:0006749">
    <property type="term" value="P:glutathione metabolic process"/>
    <property type="evidence" value="ECO:0007669"/>
    <property type="project" value="EnsemblFungi"/>
</dbReference>
<dbReference type="GO" id="GO:0004322">
    <property type="term" value="F:ferroxidase activity"/>
    <property type="evidence" value="ECO:0007669"/>
    <property type="project" value="UniProtKB-EC"/>
</dbReference>
<organism evidence="13 14">
    <name type="scientific">Candida glabrata</name>
    <name type="common">Yeast</name>
    <name type="synonym">Torulopsis glabrata</name>
    <dbReference type="NCBI Taxonomy" id="5478"/>
    <lineage>
        <taxon>Eukaryota</taxon>
        <taxon>Fungi</taxon>
        <taxon>Dikarya</taxon>
        <taxon>Ascomycota</taxon>
        <taxon>Saccharomycotina</taxon>
        <taxon>Saccharomycetes</taxon>
        <taxon>Saccharomycetales</taxon>
        <taxon>Saccharomycetaceae</taxon>
        <taxon>Nakaseomyces</taxon>
    </lineage>
</organism>
<evidence type="ECO:0000256" key="6">
    <source>
        <dbReference type="ARBA" id="ARBA00022496"/>
    </source>
</evidence>
<dbReference type="NCBIfam" id="TIGR03422">
    <property type="entry name" value="mito_frataxin"/>
    <property type="match status" value="1"/>
</dbReference>
<dbReference type="GO" id="GO:0006979">
    <property type="term" value="P:response to oxidative stress"/>
    <property type="evidence" value="ECO:0007669"/>
    <property type="project" value="EnsemblFungi"/>
</dbReference>
<dbReference type="GO" id="GO:0042802">
    <property type="term" value="F:identical protein binding"/>
    <property type="evidence" value="ECO:0007669"/>
    <property type="project" value="EnsemblFungi"/>
</dbReference>
<dbReference type="PROSITE" id="PS01344">
    <property type="entry name" value="FRATAXIN_1"/>
    <property type="match status" value="1"/>
</dbReference>
<dbReference type="GO" id="GO:0005759">
    <property type="term" value="C:mitochondrial matrix"/>
    <property type="evidence" value="ECO:0007669"/>
    <property type="project" value="EnsemblFungi"/>
</dbReference>
<dbReference type="GO" id="GO:0051537">
    <property type="term" value="F:2 iron, 2 sulfur cluster binding"/>
    <property type="evidence" value="ECO:0007669"/>
    <property type="project" value="TreeGrafter"/>
</dbReference>
<evidence type="ECO:0000256" key="10">
    <source>
        <dbReference type="ARBA" id="ARBA00023065"/>
    </source>
</evidence>
<dbReference type="InterPro" id="IPR017789">
    <property type="entry name" value="Frataxin"/>
</dbReference>
<evidence type="ECO:0000256" key="7">
    <source>
        <dbReference type="ARBA" id="ARBA00022946"/>
    </source>
</evidence>
<dbReference type="PANTHER" id="PTHR16821:SF2">
    <property type="entry name" value="FRATAXIN, MITOCHONDRIAL"/>
    <property type="match status" value="1"/>
</dbReference>
<dbReference type="VEuPathDB" id="FungiDB:GVI51_M05599"/>
<accession>A0A0W0CXE8</accession>
<evidence type="ECO:0000256" key="3">
    <source>
        <dbReference type="ARBA" id="ARBA00013107"/>
    </source>
</evidence>
<name>A0A0W0CXE8_CANGB</name>
<dbReference type="VEuPathDB" id="FungiDB:GWK60_M05599"/>
<dbReference type="PROSITE" id="PS50810">
    <property type="entry name" value="FRATAXIN_2"/>
    <property type="match status" value="1"/>
</dbReference>
<dbReference type="VEuPathDB" id="FungiDB:CAGL0M05643g"/>
<dbReference type="VEuPathDB" id="FungiDB:GW608_M05599"/>
<reference evidence="13 14" key="1">
    <citation type="submission" date="2015-10" db="EMBL/GenBank/DDBJ databases">
        <title>Draft genomes sequences of Candida glabrata isolates 1A, 1B, 2A, 2B, 3A and 3B.</title>
        <authorList>
            <person name="Haavelsrud O.E."/>
            <person name="Gaustad P."/>
        </authorList>
    </citation>
    <scope>NUCLEOTIDE SEQUENCE [LARGE SCALE GENOMIC DNA]</scope>
    <source>
        <strain evidence="13">910700640</strain>
    </source>
</reference>
<comment type="similarity">
    <text evidence="2">Belongs to the frataxin family.</text>
</comment>
<dbReference type="GO" id="GO:0010040">
    <property type="term" value="P:response to iron(II) ion"/>
    <property type="evidence" value="ECO:0007669"/>
    <property type="project" value="EnsemblFungi"/>
</dbReference>
<dbReference type="SUPFAM" id="SSF55387">
    <property type="entry name" value="Frataxin/Nqo15-like"/>
    <property type="match status" value="1"/>
</dbReference>
<dbReference type="Proteomes" id="UP000054886">
    <property type="component" value="Unassembled WGS sequence"/>
</dbReference>
<dbReference type="GO" id="GO:0034986">
    <property type="term" value="F:iron chaperone activity"/>
    <property type="evidence" value="ECO:0007669"/>
    <property type="project" value="EnsemblFungi"/>
</dbReference>
<evidence type="ECO:0000256" key="9">
    <source>
        <dbReference type="ARBA" id="ARBA00023004"/>
    </source>
</evidence>
<keyword evidence="4" id="KW-0409">Iron storage</keyword>
<dbReference type="Pfam" id="PF01491">
    <property type="entry name" value="Frataxin_Cyay"/>
    <property type="match status" value="1"/>
</dbReference>
<evidence type="ECO:0000256" key="2">
    <source>
        <dbReference type="ARBA" id="ARBA00008183"/>
    </source>
</evidence>
<dbReference type="GO" id="GO:0006879">
    <property type="term" value="P:intracellular iron ion homeostasis"/>
    <property type="evidence" value="ECO:0007669"/>
    <property type="project" value="UniProtKB-KW"/>
</dbReference>
<comment type="subcellular location">
    <subcellularLocation>
        <location evidence="1">Mitochondrion</location>
    </subcellularLocation>
</comment>
<keyword evidence="5" id="KW-0813">Transport</keyword>
<dbReference type="SMART" id="SM01219">
    <property type="entry name" value="Frataxin_Cyay"/>
    <property type="match status" value="1"/>
</dbReference>
<evidence type="ECO:0000256" key="1">
    <source>
        <dbReference type="ARBA" id="ARBA00004173"/>
    </source>
</evidence>
<sequence length="176" mass="19837">MIRNILRRSAARVRIPVTSATCASRLVMPIRLATSTRYYSNGNEGGPAMTNGVQIPKEVLELPLQQYHQHSESFLEGLFDNLEELSENYPQHIPEVEYSHGVMSLTVAGVGTYVINKQPPNKQIWLSSPNSGPNRFDLYKGEWISLRNNETLLSVLDKELHDALPNDAEFKVESDQ</sequence>
<dbReference type="GO" id="GO:0016226">
    <property type="term" value="P:iron-sulfur cluster assembly"/>
    <property type="evidence" value="ECO:0007669"/>
    <property type="project" value="EnsemblFungi"/>
</dbReference>
<evidence type="ECO:0000256" key="11">
    <source>
        <dbReference type="ARBA" id="ARBA00023128"/>
    </source>
</evidence>
<evidence type="ECO:0000256" key="12">
    <source>
        <dbReference type="ARBA" id="ARBA00047990"/>
    </source>
</evidence>
<comment type="caution">
    <text evidence="13">The sequence shown here is derived from an EMBL/GenBank/DDBJ whole genome shotgun (WGS) entry which is preliminary data.</text>
</comment>
<keyword evidence="10" id="KW-0406">Ion transport</keyword>
<dbReference type="EMBL" id="LLZZ01000117">
    <property type="protein sequence ID" value="KTB04241.1"/>
    <property type="molecule type" value="Genomic_DNA"/>
</dbReference>
<dbReference type="GO" id="GO:0008198">
    <property type="term" value="F:ferrous iron binding"/>
    <property type="evidence" value="ECO:0007669"/>
    <property type="project" value="EnsemblFungi"/>
</dbReference>
<keyword evidence="9" id="KW-0408">Iron</keyword>
<dbReference type="InterPro" id="IPR020895">
    <property type="entry name" value="Frataxin_CS"/>
</dbReference>
<dbReference type="AlphaFoldDB" id="A0A0W0CXE8"/>